<evidence type="ECO:0000313" key="9">
    <source>
        <dbReference type="Proteomes" id="UP000244336"/>
    </source>
</evidence>
<keyword evidence="4 6" id="KW-1133">Transmembrane helix</keyword>
<dbReference type="GO" id="GO:0022857">
    <property type="term" value="F:transmembrane transporter activity"/>
    <property type="evidence" value="ECO:0007669"/>
    <property type="project" value="InterPro"/>
</dbReference>
<dbReference type="AlphaFoldDB" id="A0A2T7CM20"/>
<evidence type="ECO:0000256" key="1">
    <source>
        <dbReference type="ARBA" id="ARBA00004141"/>
    </source>
</evidence>
<dbReference type="FunFam" id="1.20.1250.20:FF:000410">
    <property type="entry name" value="POT family protein"/>
    <property type="match status" value="1"/>
</dbReference>
<name>A0A2T7CM20_9POAL</name>
<evidence type="ECO:0000256" key="2">
    <source>
        <dbReference type="ARBA" id="ARBA00005982"/>
    </source>
</evidence>
<dbReference type="Gramene" id="PUZ44387">
    <property type="protein sequence ID" value="PUZ44387"/>
    <property type="gene ID" value="GQ55_8G085000"/>
</dbReference>
<organism evidence="8 9">
    <name type="scientific">Panicum hallii var. hallii</name>
    <dbReference type="NCBI Taxonomy" id="1504633"/>
    <lineage>
        <taxon>Eukaryota</taxon>
        <taxon>Viridiplantae</taxon>
        <taxon>Streptophyta</taxon>
        <taxon>Embryophyta</taxon>
        <taxon>Tracheophyta</taxon>
        <taxon>Spermatophyta</taxon>
        <taxon>Magnoliopsida</taxon>
        <taxon>Liliopsida</taxon>
        <taxon>Poales</taxon>
        <taxon>Poaceae</taxon>
        <taxon>PACMAD clade</taxon>
        <taxon>Panicoideae</taxon>
        <taxon>Panicodae</taxon>
        <taxon>Paniceae</taxon>
        <taxon>Panicinae</taxon>
        <taxon>Panicum</taxon>
        <taxon>Panicum sect. Panicum</taxon>
    </lineage>
</organism>
<accession>A0A2T7CM20</accession>
<comment type="subcellular location">
    <subcellularLocation>
        <location evidence="1">Membrane</location>
        <topology evidence="1">Multi-pass membrane protein</topology>
    </subcellularLocation>
</comment>
<comment type="similarity">
    <text evidence="2">Belongs to the major facilitator superfamily. Proton-dependent oligopeptide transporter (POT/PTR) (TC 2.A.17) family.</text>
</comment>
<sequence length="316" mass="33753">MVLCLAVFLLGTRTYRAEEPADGRALADAARAWAASMFRRKDTIGAERLLARDVEEGVGLTGVKLLPIWLTSAVFALVISQVTTLFTKQGSTMDRRIGTTGHVVPPAALISFISASFVVMVPVYDRAVVPLARRLTGHHAGVTTLQRIGSGIAASCLAMAVAAAVEARRLRVARDAGLTDLPDAAVPMSLWWIVPQYLLVGLARVLGTIGLEEFFYDQVPASLRSVGVALSLSALGVGSYASGAVVSAIDWATTRGGGESWFADNLNRAHLDYFYCLLAGVAALDVAVFFYLANRYVYRNKGYIAVRGSVHSISGM</sequence>
<feature type="chain" id="PRO_5015606237" evidence="7">
    <location>
        <begin position="18"/>
        <end position="316"/>
    </location>
</feature>
<feature type="transmembrane region" description="Helical" evidence="6">
    <location>
        <begin position="107"/>
        <end position="124"/>
    </location>
</feature>
<evidence type="ECO:0000256" key="5">
    <source>
        <dbReference type="ARBA" id="ARBA00023136"/>
    </source>
</evidence>
<dbReference type="Gene3D" id="1.20.1250.20">
    <property type="entry name" value="MFS general substrate transporter like domains"/>
    <property type="match status" value="1"/>
</dbReference>
<feature type="transmembrane region" description="Helical" evidence="6">
    <location>
        <begin position="144"/>
        <end position="165"/>
    </location>
</feature>
<proteinExistence type="inferred from homology"/>
<evidence type="ECO:0000256" key="6">
    <source>
        <dbReference type="SAM" id="Phobius"/>
    </source>
</evidence>
<feature type="transmembrane region" description="Helical" evidence="6">
    <location>
        <begin position="66"/>
        <end position="86"/>
    </location>
</feature>
<feature type="transmembrane region" description="Helical" evidence="6">
    <location>
        <begin position="226"/>
        <end position="252"/>
    </location>
</feature>
<dbReference type="GO" id="GO:0016020">
    <property type="term" value="C:membrane"/>
    <property type="evidence" value="ECO:0007669"/>
    <property type="project" value="UniProtKB-SubCell"/>
</dbReference>
<dbReference type="Proteomes" id="UP000244336">
    <property type="component" value="Chromosome 8"/>
</dbReference>
<keyword evidence="9" id="KW-1185">Reference proteome</keyword>
<dbReference type="PANTHER" id="PTHR11654">
    <property type="entry name" value="OLIGOPEPTIDE TRANSPORTER-RELATED"/>
    <property type="match status" value="1"/>
</dbReference>
<gene>
    <name evidence="8" type="ORF">GQ55_8G085000</name>
</gene>
<dbReference type="InterPro" id="IPR000109">
    <property type="entry name" value="POT_fam"/>
</dbReference>
<keyword evidence="7" id="KW-0732">Signal</keyword>
<feature type="signal peptide" evidence="7">
    <location>
        <begin position="1"/>
        <end position="17"/>
    </location>
</feature>
<evidence type="ECO:0000313" key="8">
    <source>
        <dbReference type="EMBL" id="PUZ44387.1"/>
    </source>
</evidence>
<protein>
    <submittedName>
        <fullName evidence="8">Uncharacterized protein</fullName>
    </submittedName>
</protein>
<dbReference type="InterPro" id="IPR036259">
    <property type="entry name" value="MFS_trans_sf"/>
</dbReference>
<dbReference type="EMBL" id="CM009756">
    <property type="protein sequence ID" value="PUZ44387.1"/>
    <property type="molecule type" value="Genomic_DNA"/>
</dbReference>
<reference evidence="8 9" key="1">
    <citation type="submission" date="2018-04" db="EMBL/GenBank/DDBJ databases">
        <title>WGS assembly of Panicum hallii var. hallii HAL2.</title>
        <authorList>
            <person name="Lovell J."/>
            <person name="Jenkins J."/>
            <person name="Lowry D."/>
            <person name="Mamidi S."/>
            <person name="Sreedasyam A."/>
            <person name="Weng X."/>
            <person name="Barry K."/>
            <person name="Bonette J."/>
            <person name="Campitelli B."/>
            <person name="Daum C."/>
            <person name="Gordon S."/>
            <person name="Gould B."/>
            <person name="Lipzen A."/>
            <person name="MacQueen A."/>
            <person name="Palacio-Mejia J."/>
            <person name="Plott C."/>
            <person name="Shakirov E."/>
            <person name="Shu S."/>
            <person name="Yoshinaga Y."/>
            <person name="Zane M."/>
            <person name="Rokhsar D."/>
            <person name="Grimwood J."/>
            <person name="Schmutz J."/>
            <person name="Juenger T."/>
        </authorList>
    </citation>
    <scope>NUCLEOTIDE SEQUENCE [LARGE SCALE GENOMIC DNA]</scope>
    <source>
        <strain evidence="9">cv. HAL2</strain>
    </source>
</reference>
<keyword evidence="3 6" id="KW-0812">Transmembrane</keyword>
<evidence type="ECO:0000256" key="4">
    <source>
        <dbReference type="ARBA" id="ARBA00022989"/>
    </source>
</evidence>
<feature type="transmembrane region" description="Helical" evidence="6">
    <location>
        <begin position="273"/>
        <end position="293"/>
    </location>
</feature>
<dbReference type="OrthoDB" id="8904098at2759"/>
<evidence type="ECO:0000256" key="7">
    <source>
        <dbReference type="SAM" id="SignalP"/>
    </source>
</evidence>
<evidence type="ECO:0000256" key="3">
    <source>
        <dbReference type="ARBA" id="ARBA00022692"/>
    </source>
</evidence>
<keyword evidence="5 6" id="KW-0472">Membrane</keyword>
<dbReference type="Pfam" id="PF00854">
    <property type="entry name" value="PTR2"/>
    <property type="match status" value="1"/>
</dbReference>